<feature type="transmembrane region" description="Helical" evidence="1">
    <location>
        <begin position="12"/>
        <end position="31"/>
    </location>
</feature>
<sequence length="207" mass="23244">MSKNTKINMNNIIMLAVVFGALSGALTTYYITSVQTPSQEDLIKSHYDTETAVLVSPHGLRKRLGDGTTVLVDVRSQEEYEEEHITGALNVPAYRDRDHSDYGAVERIATSFAEIKADNPNKDIIIYCYSMPCMTGRKVGKMLADRGIFVKELGIGWNEWRYFWTLWNHAHEWNITKPEDFITSGPEPGEMLIETGSGCPIEGDFGC</sequence>
<evidence type="ECO:0000259" key="2">
    <source>
        <dbReference type="PROSITE" id="PS50206"/>
    </source>
</evidence>
<dbReference type="Gene3D" id="3.40.250.10">
    <property type="entry name" value="Rhodanese-like domain"/>
    <property type="match status" value="1"/>
</dbReference>
<proteinExistence type="predicted"/>
<dbReference type="Proteomes" id="UP000604391">
    <property type="component" value="Unassembled WGS sequence"/>
</dbReference>
<organism evidence="3 4">
    <name type="scientific">Candidatus Undinarchaeum marinum</name>
    <dbReference type="NCBI Taxonomy" id="2756141"/>
    <lineage>
        <taxon>Archaea</taxon>
        <taxon>Candidatus Undinarchaeota</taxon>
        <taxon>Candidatus Undinarchaeia</taxon>
        <taxon>Candidatus Undinarchaeales</taxon>
        <taxon>Candidatus Undinarchaeaceae</taxon>
        <taxon>Candidatus Undinarchaeum</taxon>
    </lineage>
</organism>
<protein>
    <submittedName>
        <fullName evidence="3">Rhodanese-like domain-containing protein</fullName>
    </submittedName>
</protein>
<reference evidence="3 4" key="1">
    <citation type="journal article" name="Nat. Commun.">
        <title>Undinarchaeota illuminate DPANN phylogeny and the impact of gene transfer on archaeal evolution.</title>
        <authorList>
            <person name="Dombrowski N."/>
            <person name="Williams T.A."/>
            <person name="Sun J."/>
            <person name="Woodcroft B.J."/>
            <person name="Lee J.H."/>
            <person name="Minh B.Q."/>
            <person name="Rinke C."/>
            <person name="Spang A."/>
        </authorList>
    </citation>
    <scope>NUCLEOTIDE SEQUENCE [LARGE SCALE GENOMIC DNA]</scope>
    <source>
        <strain evidence="3">MAG_bin17</strain>
    </source>
</reference>
<evidence type="ECO:0000313" key="4">
    <source>
        <dbReference type="Proteomes" id="UP000604391"/>
    </source>
</evidence>
<dbReference type="CDD" id="cd00158">
    <property type="entry name" value="RHOD"/>
    <property type="match status" value="1"/>
</dbReference>
<accession>A0A832V0R9</accession>
<dbReference type="PROSITE" id="PS50206">
    <property type="entry name" value="RHODANESE_3"/>
    <property type="match status" value="1"/>
</dbReference>
<dbReference type="InterPro" id="IPR001763">
    <property type="entry name" value="Rhodanese-like_dom"/>
</dbReference>
<dbReference type="Pfam" id="PF00581">
    <property type="entry name" value="Rhodanese"/>
    <property type="match status" value="1"/>
</dbReference>
<keyword evidence="1" id="KW-1133">Transmembrane helix</keyword>
<keyword evidence="4" id="KW-1185">Reference proteome</keyword>
<gene>
    <name evidence="3" type="ORF">H1011_02900</name>
</gene>
<dbReference type="InterPro" id="IPR036873">
    <property type="entry name" value="Rhodanese-like_dom_sf"/>
</dbReference>
<dbReference type="EMBL" id="DVAD01000015">
    <property type="protein sequence ID" value="HIJ99747.1"/>
    <property type="molecule type" value="Genomic_DNA"/>
</dbReference>
<feature type="domain" description="Rhodanese" evidence="2">
    <location>
        <begin position="65"/>
        <end position="167"/>
    </location>
</feature>
<evidence type="ECO:0000256" key="1">
    <source>
        <dbReference type="SAM" id="Phobius"/>
    </source>
</evidence>
<evidence type="ECO:0000313" key="3">
    <source>
        <dbReference type="EMBL" id="HIJ99747.1"/>
    </source>
</evidence>
<name>A0A832V0R9_9ARCH</name>
<keyword evidence="1" id="KW-0812">Transmembrane</keyword>
<dbReference type="SMART" id="SM00450">
    <property type="entry name" value="RHOD"/>
    <property type="match status" value="1"/>
</dbReference>
<comment type="caution">
    <text evidence="3">The sequence shown here is derived from an EMBL/GenBank/DDBJ whole genome shotgun (WGS) entry which is preliminary data.</text>
</comment>
<keyword evidence="1" id="KW-0472">Membrane</keyword>
<dbReference type="SUPFAM" id="SSF52821">
    <property type="entry name" value="Rhodanese/Cell cycle control phosphatase"/>
    <property type="match status" value="1"/>
</dbReference>
<dbReference type="AlphaFoldDB" id="A0A832V0R9"/>